<dbReference type="GO" id="GO:0008810">
    <property type="term" value="F:cellulase activity"/>
    <property type="evidence" value="ECO:0007669"/>
    <property type="project" value="UniProtKB-EC"/>
</dbReference>
<keyword evidence="4" id="KW-0378">Hydrolase</keyword>
<evidence type="ECO:0000313" key="11">
    <source>
        <dbReference type="EMBL" id="RZC68468.1"/>
    </source>
</evidence>
<evidence type="ECO:0000259" key="10">
    <source>
        <dbReference type="Pfam" id="PF00759"/>
    </source>
</evidence>
<dbReference type="PANTHER" id="PTHR22298">
    <property type="entry name" value="ENDO-1,4-BETA-GLUCANASE"/>
    <property type="match status" value="1"/>
</dbReference>
<evidence type="ECO:0000256" key="8">
    <source>
        <dbReference type="ARBA" id="ARBA00023326"/>
    </source>
</evidence>
<evidence type="ECO:0000256" key="7">
    <source>
        <dbReference type="ARBA" id="ARBA00023295"/>
    </source>
</evidence>
<feature type="chain" id="PRO_5021324637" description="cellulase" evidence="9">
    <location>
        <begin position="21"/>
        <end position="332"/>
    </location>
</feature>
<comment type="catalytic activity">
    <reaction evidence="1">
        <text>Endohydrolysis of (1-&gt;4)-beta-D-glucosidic linkages in cellulose, lichenin and cereal beta-D-glucans.</text>
        <dbReference type="EC" id="3.2.1.4"/>
    </reaction>
</comment>
<evidence type="ECO:0000256" key="1">
    <source>
        <dbReference type="ARBA" id="ARBA00000966"/>
    </source>
</evidence>
<comment type="similarity">
    <text evidence="2">Belongs to the glycosyl hydrolase 9 (cellulase E) family.</text>
</comment>
<evidence type="ECO:0000256" key="9">
    <source>
        <dbReference type="SAM" id="SignalP"/>
    </source>
</evidence>
<dbReference type="Pfam" id="PF00759">
    <property type="entry name" value="Glyco_hydro_9"/>
    <property type="match status" value="1"/>
</dbReference>
<sequence>MNWPDKLLVYVFKLWGFCAAGRLQNNNTSWRAPSGLNDGSQLTDMKGGLVGGYYDCGSNMKFSFPMAFSMSLLSWSVIEYGHKYKSINEYDHDREIIKWGTDYQLRTIDYSGTKIEKIYSQVGVVRNESAAPNGQNCWERAEDMNYVLPVQTTTKGADLASEMAAALASASIVFIDNTEYSQKLIKGATMLFEFGLDKAKQVRYSRDNAIFRNFYNSSGFYDEYMWGAAWMYYATGNSSYLSGATDQSIAKKAHAFSRSAHIRVLSWDNKFPAALLLLTRMRIFLDPGFPYELMLERYHYHSGLTMRFYINGWRAPEPAICSECCIHSLLTI</sequence>
<proteinExistence type="inferred from homology"/>
<accession>A0A4Y7K8Y6</accession>
<keyword evidence="7" id="KW-0326">Glycosidase</keyword>
<dbReference type="GO" id="GO:0030245">
    <property type="term" value="P:cellulose catabolic process"/>
    <property type="evidence" value="ECO:0007669"/>
    <property type="project" value="UniProtKB-KW"/>
</dbReference>
<dbReference type="InterPro" id="IPR001701">
    <property type="entry name" value="Glyco_hydro_9"/>
</dbReference>
<protein>
    <recommendedName>
        <fullName evidence="3">cellulase</fullName>
        <ecNumber evidence="3">3.2.1.4</ecNumber>
    </recommendedName>
</protein>
<dbReference type="InterPro" id="IPR012341">
    <property type="entry name" value="6hp_glycosidase-like_sf"/>
</dbReference>
<evidence type="ECO:0000256" key="4">
    <source>
        <dbReference type="ARBA" id="ARBA00022801"/>
    </source>
</evidence>
<keyword evidence="9" id="KW-0732">Signal</keyword>
<keyword evidence="5" id="KW-0136">Cellulose degradation</keyword>
<dbReference type="InterPro" id="IPR008928">
    <property type="entry name" value="6-hairpin_glycosidase_sf"/>
</dbReference>
<reference evidence="11 12" key="1">
    <citation type="journal article" date="2018" name="Science">
        <title>The opium poppy genome and morphinan production.</title>
        <authorList>
            <person name="Guo L."/>
            <person name="Winzer T."/>
            <person name="Yang X."/>
            <person name="Li Y."/>
            <person name="Ning Z."/>
            <person name="He Z."/>
            <person name="Teodor R."/>
            <person name="Lu Y."/>
            <person name="Bowser T.A."/>
            <person name="Graham I.A."/>
            <person name="Ye K."/>
        </authorList>
    </citation>
    <scope>NUCLEOTIDE SEQUENCE [LARGE SCALE GENOMIC DNA]</scope>
    <source>
        <strain evidence="12">cv. HN1</strain>
        <tissue evidence="11">Leaves</tissue>
    </source>
</reference>
<dbReference type="Proteomes" id="UP000316621">
    <property type="component" value="Chromosome 7"/>
</dbReference>
<evidence type="ECO:0000313" key="12">
    <source>
        <dbReference type="Proteomes" id="UP000316621"/>
    </source>
</evidence>
<gene>
    <name evidence="11" type="ORF">C5167_031691</name>
</gene>
<feature type="signal peptide" evidence="9">
    <location>
        <begin position="1"/>
        <end position="20"/>
    </location>
</feature>
<name>A0A4Y7K8Y6_PAPSO</name>
<evidence type="ECO:0000256" key="3">
    <source>
        <dbReference type="ARBA" id="ARBA00012601"/>
    </source>
</evidence>
<dbReference type="Gene3D" id="1.50.10.10">
    <property type="match status" value="1"/>
</dbReference>
<organism evidence="11 12">
    <name type="scientific">Papaver somniferum</name>
    <name type="common">Opium poppy</name>
    <dbReference type="NCBI Taxonomy" id="3469"/>
    <lineage>
        <taxon>Eukaryota</taxon>
        <taxon>Viridiplantae</taxon>
        <taxon>Streptophyta</taxon>
        <taxon>Embryophyta</taxon>
        <taxon>Tracheophyta</taxon>
        <taxon>Spermatophyta</taxon>
        <taxon>Magnoliopsida</taxon>
        <taxon>Ranunculales</taxon>
        <taxon>Papaveraceae</taxon>
        <taxon>Papaveroideae</taxon>
        <taxon>Papaver</taxon>
    </lineage>
</organism>
<dbReference type="OMA" id="PAICSEC"/>
<evidence type="ECO:0000256" key="5">
    <source>
        <dbReference type="ARBA" id="ARBA00023001"/>
    </source>
</evidence>
<dbReference type="Gramene" id="RZC68468">
    <property type="protein sequence ID" value="RZC68468"/>
    <property type="gene ID" value="C5167_031691"/>
</dbReference>
<evidence type="ECO:0000256" key="2">
    <source>
        <dbReference type="ARBA" id="ARBA00007072"/>
    </source>
</evidence>
<evidence type="ECO:0000256" key="6">
    <source>
        <dbReference type="ARBA" id="ARBA00023277"/>
    </source>
</evidence>
<dbReference type="AlphaFoldDB" id="A0A4Y7K8Y6"/>
<feature type="domain" description="Glycoside hydrolase family 9" evidence="10">
    <location>
        <begin position="19"/>
        <end position="310"/>
    </location>
</feature>
<keyword evidence="8" id="KW-0624">Polysaccharide degradation</keyword>
<dbReference type="SUPFAM" id="SSF48208">
    <property type="entry name" value="Six-hairpin glycosidases"/>
    <property type="match status" value="1"/>
</dbReference>
<keyword evidence="12" id="KW-1185">Reference proteome</keyword>
<dbReference type="EMBL" id="CM010721">
    <property type="protein sequence ID" value="RZC68468.1"/>
    <property type="molecule type" value="Genomic_DNA"/>
</dbReference>
<keyword evidence="6" id="KW-0119">Carbohydrate metabolism</keyword>
<dbReference type="EC" id="3.2.1.4" evidence="3"/>